<dbReference type="PROSITE" id="PS50012">
    <property type="entry name" value="RCC1_3"/>
    <property type="match status" value="7"/>
</dbReference>
<dbReference type="GO" id="GO:0005085">
    <property type="term" value="F:guanyl-nucleotide exchange factor activity"/>
    <property type="evidence" value="ECO:0007669"/>
    <property type="project" value="TreeGrafter"/>
</dbReference>
<feature type="repeat" description="RCC1" evidence="3">
    <location>
        <begin position="353"/>
        <end position="409"/>
    </location>
</feature>
<name>A0A179IAB6_CORDF</name>
<feature type="repeat" description="RCC1" evidence="3">
    <location>
        <begin position="299"/>
        <end position="352"/>
    </location>
</feature>
<feature type="repeat" description="RCC1" evidence="3">
    <location>
        <begin position="166"/>
        <end position="240"/>
    </location>
</feature>
<dbReference type="AlphaFoldDB" id="A0A179IAB6"/>
<evidence type="ECO:0000256" key="4">
    <source>
        <dbReference type="SAM" id="MobiDB-lite"/>
    </source>
</evidence>
<evidence type="ECO:0000313" key="7">
    <source>
        <dbReference type="Proteomes" id="UP000243081"/>
    </source>
</evidence>
<dbReference type="PROSITE" id="PS00626">
    <property type="entry name" value="RCC1_2"/>
    <property type="match status" value="4"/>
</dbReference>
<dbReference type="InterPro" id="IPR051553">
    <property type="entry name" value="Ran_GTPase-activating"/>
</dbReference>
<feature type="compositionally biased region" description="Low complexity" evidence="4">
    <location>
        <begin position="17"/>
        <end position="31"/>
    </location>
</feature>
<dbReference type="EMBL" id="LUKN01002806">
    <property type="protein sequence ID" value="OAQ98570.1"/>
    <property type="molecule type" value="Genomic_DNA"/>
</dbReference>
<feature type="compositionally biased region" description="Acidic residues" evidence="4">
    <location>
        <begin position="192"/>
        <end position="202"/>
    </location>
</feature>
<accession>A0A179IAB6</accession>
<feature type="compositionally biased region" description="Basic residues" evidence="4">
    <location>
        <begin position="81"/>
        <end position="90"/>
    </location>
</feature>
<feature type="region of interest" description="Disordered" evidence="4">
    <location>
        <begin position="1"/>
        <end position="93"/>
    </location>
</feature>
<proteinExistence type="predicted"/>
<dbReference type="InterPro" id="IPR000408">
    <property type="entry name" value="Reg_chr_condens"/>
</dbReference>
<feature type="repeat" description="RCC1" evidence="3">
    <location>
        <begin position="478"/>
        <end position="531"/>
    </location>
</feature>
<dbReference type="SUPFAM" id="SSF50985">
    <property type="entry name" value="RCC1/BLIP-II"/>
    <property type="match status" value="1"/>
</dbReference>
<keyword evidence="1" id="KW-0344">Guanine-nucleotide releasing factor</keyword>
<evidence type="ECO:0000313" key="6">
    <source>
        <dbReference type="EMBL" id="OAQ98570.1"/>
    </source>
</evidence>
<evidence type="ECO:0000259" key="5">
    <source>
        <dbReference type="Pfam" id="PF25390"/>
    </source>
</evidence>
<feature type="region of interest" description="Disordered" evidence="4">
    <location>
        <begin position="182"/>
        <end position="204"/>
    </location>
</feature>
<feature type="repeat" description="RCC1" evidence="3">
    <location>
        <begin position="410"/>
        <end position="477"/>
    </location>
</feature>
<dbReference type="Gene3D" id="2.130.10.30">
    <property type="entry name" value="Regulator of chromosome condensation 1/beta-lactamase-inhibitor protein II"/>
    <property type="match status" value="1"/>
</dbReference>
<keyword evidence="7" id="KW-1185">Reference proteome</keyword>
<gene>
    <name evidence="6" type="ORF">LLEC1_07578</name>
</gene>
<dbReference type="Proteomes" id="UP000243081">
    <property type="component" value="Unassembled WGS sequence"/>
</dbReference>
<keyword evidence="2" id="KW-0677">Repeat</keyword>
<evidence type="ECO:0000256" key="2">
    <source>
        <dbReference type="ARBA" id="ARBA00022737"/>
    </source>
</evidence>
<dbReference type="PRINTS" id="PR00633">
    <property type="entry name" value="RCCNDNSATION"/>
</dbReference>
<feature type="repeat" description="RCC1" evidence="3">
    <location>
        <begin position="108"/>
        <end position="165"/>
    </location>
</feature>
<dbReference type="PANTHER" id="PTHR45982:SF1">
    <property type="entry name" value="REGULATOR OF CHROMOSOME CONDENSATION"/>
    <property type="match status" value="1"/>
</dbReference>
<comment type="caution">
    <text evidence="6">The sequence shown here is derived from an EMBL/GenBank/DDBJ whole genome shotgun (WGS) entry which is preliminary data.</text>
</comment>
<dbReference type="PROSITE" id="PS00625">
    <property type="entry name" value="RCC1_1"/>
    <property type="match status" value="1"/>
</dbReference>
<dbReference type="GO" id="GO:0005737">
    <property type="term" value="C:cytoplasm"/>
    <property type="evidence" value="ECO:0007669"/>
    <property type="project" value="TreeGrafter"/>
</dbReference>
<sequence length="532" mass="56305">MATTHRAQNTNSRKGAAQKTIASSASTASKKPNSKKTTGKLNGRGYSETPVPTVAARKRKQTPSGTHDDQGSAKLAQHSQPTKRTKTSHVKGREATPDVINHRATEAVNVFMFGGGENGELGLGPKQTAAARPRKNPFLDPSQSSALHVTDIACGGMHTIALTVDNKIVTWGVNDNEALGRNTDWDGGMRDVDDESDDEDGELNPFESTPMVIPSEYLGKGDTLVSVAAGDSCSFALTSTGLVYGWGTFRDPEGKESFGYSADGAVVKKQATPMLIQGLEKIMQIACGANHALALDNHGNIWGWGSGHQNQFGRRLFGRHQDTLKPQIVRVCRGKAKYIACGEYHCFAIDQSDNVWGWGLNSYGEAGDAKTAGSDSAVLPQPIKIPALCGKGVTLLAGGAHHSAAVTSTGDCLVWGRIDGGQLGIKFSAEQIADERQIRCDERGKPRICLEPTVISTVGSVSHVACGTDHTLFISKEGHAFSSGFGSEGQLGLGTDDDAEIAQKIEGKQVKEQFLTWAGAGGQFSVVTGKAS</sequence>
<feature type="repeat" description="RCC1" evidence="3">
    <location>
        <begin position="241"/>
        <end position="298"/>
    </location>
</feature>
<protein>
    <recommendedName>
        <fullName evidence="5">RCC1-like domain-containing protein</fullName>
    </recommendedName>
</protein>
<dbReference type="InterPro" id="IPR009091">
    <property type="entry name" value="RCC1/BLIP-II"/>
</dbReference>
<dbReference type="Pfam" id="PF25390">
    <property type="entry name" value="WD40_RLD"/>
    <property type="match status" value="1"/>
</dbReference>
<dbReference type="InterPro" id="IPR058923">
    <property type="entry name" value="RCC1-like_dom"/>
</dbReference>
<dbReference type="PANTHER" id="PTHR45982">
    <property type="entry name" value="REGULATOR OF CHROMOSOME CONDENSATION"/>
    <property type="match status" value="1"/>
</dbReference>
<evidence type="ECO:0000256" key="3">
    <source>
        <dbReference type="PROSITE-ProRule" id="PRU00235"/>
    </source>
</evidence>
<feature type="compositionally biased region" description="Polar residues" evidence="4">
    <location>
        <begin position="1"/>
        <end position="13"/>
    </location>
</feature>
<dbReference type="OMA" id="GRGITCE"/>
<organism evidence="6 7">
    <name type="scientific">Cordyceps confragosa</name>
    <name type="common">Lecanicillium lecanii</name>
    <dbReference type="NCBI Taxonomy" id="2714763"/>
    <lineage>
        <taxon>Eukaryota</taxon>
        <taxon>Fungi</taxon>
        <taxon>Dikarya</taxon>
        <taxon>Ascomycota</taxon>
        <taxon>Pezizomycotina</taxon>
        <taxon>Sordariomycetes</taxon>
        <taxon>Hypocreomycetidae</taxon>
        <taxon>Hypocreales</taxon>
        <taxon>Cordycipitaceae</taxon>
        <taxon>Akanthomyces</taxon>
    </lineage>
</organism>
<feature type="domain" description="RCC1-like" evidence="5">
    <location>
        <begin position="110"/>
        <end position="527"/>
    </location>
</feature>
<dbReference type="OrthoDB" id="61110at2759"/>
<reference evidence="6 7" key="1">
    <citation type="submission" date="2016-03" db="EMBL/GenBank/DDBJ databases">
        <title>Fine-scale spatial genetic structure of a fungal parasite of coffee scale insects.</title>
        <authorList>
            <person name="Jackson D."/>
            <person name="Zemenick K.A."/>
            <person name="Malloure B."/>
            <person name="Quandt C.A."/>
            <person name="James T.Y."/>
        </authorList>
    </citation>
    <scope>NUCLEOTIDE SEQUENCE [LARGE SCALE GENOMIC DNA]</scope>
    <source>
        <strain evidence="6 7">UM487</strain>
    </source>
</reference>
<evidence type="ECO:0000256" key="1">
    <source>
        <dbReference type="ARBA" id="ARBA00022658"/>
    </source>
</evidence>